<reference evidence="1 2" key="2">
    <citation type="journal article" date="2018" name="New Phytol.">
        <title>High intraspecific genome diversity in the model arbuscular mycorrhizal symbiont Rhizophagus irregularis.</title>
        <authorList>
            <person name="Chen E.C.H."/>
            <person name="Morin E."/>
            <person name="Beaudet D."/>
            <person name="Noel J."/>
            <person name="Yildirir G."/>
            <person name="Ndikumana S."/>
            <person name="Charron P."/>
            <person name="St-Onge C."/>
            <person name="Giorgi J."/>
            <person name="Kruger M."/>
            <person name="Marton T."/>
            <person name="Ropars J."/>
            <person name="Grigoriev I.V."/>
            <person name="Hainaut M."/>
            <person name="Henrissat B."/>
            <person name="Roux C."/>
            <person name="Martin F."/>
            <person name="Corradi N."/>
        </authorList>
    </citation>
    <scope>NUCLEOTIDE SEQUENCE [LARGE SCALE GENOMIC DNA]</scope>
    <source>
        <strain evidence="1 2">DAOM 197198</strain>
    </source>
</reference>
<sequence>MRHHQYESQFLQNTMVCLLWLHHSKLINHYNYNILYHRSQRKNLLSMVISMKELK</sequence>
<reference evidence="1 2" key="1">
    <citation type="journal article" date="2013" name="Proc. Natl. Acad. Sci. U.S.A.">
        <title>Genome of an arbuscular mycorrhizal fungus provides insight into the oldest plant symbiosis.</title>
        <authorList>
            <person name="Tisserant E."/>
            <person name="Malbreil M."/>
            <person name="Kuo A."/>
            <person name="Kohler A."/>
            <person name="Symeonidi A."/>
            <person name="Balestrini R."/>
            <person name="Charron P."/>
            <person name="Duensing N."/>
            <person name="Frei Dit Frey N."/>
            <person name="Gianinazzi-Pearson V."/>
            <person name="Gilbert L.B."/>
            <person name="Handa Y."/>
            <person name="Herr J.R."/>
            <person name="Hijri M."/>
            <person name="Koul R."/>
            <person name="Kawaguchi M."/>
            <person name="Krajinski F."/>
            <person name="Lammers P.J."/>
            <person name="Masclaux F.G."/>
            <person name="Murat C."/>
            <person name="Morin E."/>
            <person name="Ndikumana S."/>
            <person name="Pagni M."/>
            <person name="Petitpierre D."/>
            <person name="Requena N."/>
            <person name="Rosikiewicz P."/>
            <person name="Riley R."/>
            <person name="Saito K."/>
            <person name="San Clemente H."/>
            <person name="Shapiro H."/>
            <person name="van Tuinen D."/>
            <person name="Becard G."/>
            <person name="Bonfante P."/>
            <person name="Paszkowski U."/>
            <person name="Shachar-Hill Y.Y."/>
            <person name="Tuskan G.A."/>
            <person name="Young P.W."/>
            <person name="Sanders I.R."/>
            <person name="Henrissat B."/>
            <person name="Rensing S.A."/>
            <person name="Grigoriev I.V."/>
            <person name="Corradi N."/>
            <person name="Roux C."/>
            <person name="Martin F."/>
        </authorList>
    </citation>
    <scope>NUCLEOTIDE SEQUENCE [LARGE SCALE GENOMIC DNA]</scope>
    <source>
        <strain evidence="1 2">DAOM 197198</strain>
    </source>
</reference>
<dbReference type="EMBL" id="AUPC02000160">
    <property type="protein sequence ID" value="POG68012.1"/>
    <property type="molecule type" value="Genomic_DNA"/>
</dbReference>
<evidence type="ECO:0000313" key="2">
    <source>
        <dbReference type="Proteomes" id="UP000018888"/>
    </source>
</evidence>
<keyword evidence="2" id="KW-1185">Reference proteome</keyword>
<comment type="caution">
    <text evidence="1">The sequence shown here is derived from an EMBL/GenBank/DDBJ whole genome shotgun (WGS) entry which is preliminary data.</text>
</comment>
<organism evidence="1 2">
    <name type="scientific">Rhizophagus irregularis (strain DAOM 181602 / DAOM 197198 / MUCL 43194)</name>
    <name type="common">Arbuscular mycorrhizal fungus</name>
    <name type="synonym">Glomus intraradices</name>
    <dbReference type="NCBI Taxonomy" id="747089"/>
    <lineage>
        <taxon>Eukaryota</taxon>
        <taxon>Fungi</taxon>
        <taxon>Fungi incertae sedis</taxon>
        <taxon>Mucoromycota</taxon>
        <taxon>Glomeromycotina</taxon>
        <taxon>Glomeromycetes</taxon>
        <taxon>Glomerales</taxon>
        <taxon>Glomeraceae</taxon>
        <taxon>Rhizophagus</taxon>
    </lineage>
</organism>
<accession>A0A2P4PRK5</accession>
<dbReference type="AlphaFoldDB" id="A0A2P4PRK5"/>
<evidence type="ECO:0000313" key="1">
    <source>
        <dbReference type="EMBL" id="POG68012.1"/>
    </source>
</evidence>
<name>A0A2P4PRK5_RHIID</name>
<gene>
    <name evidence="1" type="ORF">GLOIN_2v1641187</name>
</gene>
<protein>
    <submittedName>
        <fullName evidence="1">Uncharacterized protein</fullName>
    </submittedName>
</protein>
<dbReference type="Proteomes" id="UP000018888">
    <property type="component" value="Unassembled WGS sequence"/>
</dbReference>
<proteinExistence type="predicted"/>